<keyword evidence="5" id="KW-1185">Reference proteome</keyword>
<dbReference type="EMBL" id="JASPKY010000452">
    <property type="protein sequence ID" value="KAK9696401.1"/>
    <property type="molecule type" value="Genomic_DNA"/>
</dbReference>
<feature type="region of interest" description="Disordered" evidence="2">
    <location>
        <begin position="1"/>
        <end position="23"/>
    </location>
</feature>
<feature type="domain" description="Dynein regulatory complex protein 1 C-terminal" evidence="3">
    <location>
        <begin position="276"/>
        <end position="333"/>
    </location>
</feature>
<keyword evidence="1" id="KW-0175">Coiled coil</keyword>
<proteinExistence type="predicted"/>
<dbReference type="InterPro" id="IPR029440">
    <property type="entry name" value="DRC1_C"/>
</dbReference>
<dbReference type="Pfam" id="PF14775">
    <property type="entry name" value="NYD-SP28_assoc"/>
    <property type="match status" value="1"/>
</dbReference>
<feature type="coiled-coil region" evidence="1">
    <location>
        <begin position="309"/>
        <end position="339"/>
    </location>
</feature>
<protein>
    <submittedName>
        <fullName evidence="4">Sperm tail C-terminal domain</fullName>
    </submittedName>
</protein>
<dbReference type="PANTHER" id="PTHR21625">
    <property type="entry name" value="NYD-SP28 PROTEIN"/>
    <property type="match status" value="1"/>
</dbReference>
<evidence type="ECO:0000313" key="4">
    <source>
        <dbReference type="EMBL" id="KAK9696401.1"/>
    </source>
</evidence>
<name>A0AAW1J0Y1_POPJA</name>
<reference evidence="4 5" key="1">
    <citation type="journal article" date="2024" name="BMC Genomics">
        <title>De novo assembly and annotation of Popillia japonica's genome with initial clues to its potential as an invasive pest.</title>
        <authorList>
            <person name="Cucini C."/>
            <person name="Boschi S."/>
            <person name="Funari R."/>
            <person name="Cardaioli E."/>
            <person name="Iannotti N."/>
            <person name="Marturano G."/>
            <person name="Paoli F."/>
            <person name="Bruttini M."/>
            <person name="Carapelli A."/>
            <person name="Frati F."/>
            <person name="Nardi F."/>
        </authorList>
    </citation>
    <scope>NUCLEOTIDE SEQUENCE [LARGE SCALE GENOMIC DNA]</scope>
    <source>
        <strain evidence="4">DMR45628</strain>
    </source>
</reference>
<dbReference type="PANTHER" id="PTHR21625:SF1">
    <property type="entry name" value="DYNEIN REGULATORY COMPLEX PROTEIN 1"/>
    <property type="match status" value="1"/>
</dbReference>
<dbReference type="GO" id="GO:0005858">
    <property type="term" value="C:axonemal dynein complex"/>
    <property type="evidence" value="ECO:0007669"/>
    <property type="project" value="InterPro"/>
</dbReference>
<evidence type="ECO:0000313" key="5">
    <source>
        <dbReference type="Proteomes" id="UP001458880"/>
    </source>
</evidence>
<accession>A0AAW1J0Y1</accession>
<dbReference type="InterPro" id="IPR039750">
    <property type="entry name" value="DRC1/DRC2"/>
</dbReference>
<comment type="caution">
    <text evidence="4">The sequence shown here is derived from an EMBL/GenBank/DDBJ whole genome shotgun (WGS) entry which is preliminary data.</text>
</comment>
<evidence type="ECO:0000259" key="3">
    <source>
        <dbReference type="Pfam" id="PF14775"/>
    </source>
</evidence>
<evidence type="ECO:0000256" key="1">
    <source>
        <dbReference type="SAM" id="Coils"/>
    </source>
</evidence>
<dbReference type="AlphaFoldDB" id="A0AAW1J0Y1"/>
<organism evidence="4 5">
    <name type="scientific">Popillia japonica</name>
    <name type="common">Japanese beetle</name>
    <dbReference type="NCBI Taxonomy" id="7064"/>
    <lineage>
        <taxon>Eukaryota</taxon>
        <taxon>Metazoa</taxon>
        <taxon>Ecdysozoa</taxon>
        <taxon>Arthropoda</taxon>
        <taxon>Hexapoda</taxon>
        <taxon>Insecta</taxon>
        <taxon>Pterygota</taxon>
        <taxon>Neoptera</taxon>
        <taxon>Endopterygota</taxon>
        <taxon>Coleoptera</taxon>
        <taxon>Polyphaga</taxon>
        <taxon>Scarabaeiformia</taxon>
        <taxon>Scarabaeidae</taxon>
        <taxon>Rutelinae</taxon>
        <taxon>Popillia</taxon>
    </lineage>
</organism>
<sequence>MVVAARKDKLRKEKEALESKHADSNTKLLNDTPEYKNLLRHILQQIADKAGFLVEERLITILKPFMTEEKTLVTMDNVFTALGVKERDDVDILSQFFLPYAKCMQCPRFAAARASIERLPDGTDTFSEEWSSVGSVDLAEQHQELFDRMMGAVNQPDDVMSGIIKSVVSAEDHSESSSSADSVASSYSCLPAVTKAEKTDKSSHRTTRSKSLHALKLVCKNNHPLEINPVYVIRALREFITKFYVDTSGVACLASRLSQKHTTISRLMTDCDVKMFWERYRNVFSEGKQRLWDGLFFGLQKYYALLKDRKKVNDEVLCLRKQNEELKHLLAKYAALKMKKPPCAEQRELPIKPASLKSCEQKF</sequence>
<evidence type="ECO:0000256" key="2">
    <source>
        <dbReference type="SAM" id="MobiDB-lite"/>
    </source>
</evidence>
<dbReference type="GO" id="GO:0060285">
    <property type="term" value="P:cilium-dependent cell motility"/>
    <property type="evidence" value="ECO:0007669"/>
    <property type="project" value="TreeGrafter"/>
</dbReference>
<dbReference type="GO" id="GO:0003352">
    <property type="term" value="P:regulation of cilium movement"/>
    <property type="evidence" value="ECO:0007669"/>
    <property type="project" value="TreeGrafter"/>
</dbReference>
<gene>
    <name evidence="4" type="ORF">QE152_g31932</name>
</gene>
<dbReference type="Proteomes" id="UP001458880">
    <property type="component" value="Unassembled WGS sequence"/>
</dbReference>
<dbReference type="GO" id="GO:0070286">
    <property type="term" value="P:axonemal dynein complex assembly"/>
    <property type="evidence" value="ECO:0007669"/>
    <property type="project" value="InterPro"/>
</dbReference>